<evidence type="ECO:0000313" key="4">
    <source>
        <dbReference type="EMBL" id="CAE6433792.1"/>
    </source>
</evidence>
<name>A0A8H2XQD3_9AGAM</name>
<feature type="region of interest" description="Disordered" evidence="2">
    <location>
        <begin position="543"/>
        <end position="564"/>
    </location>
</feature>
<accession>A0A8H2XQD3</accession>
<comment type="caution">
    <text evidence="4">The sequence shown here is derived from an EMBL/GenBank/DDBJ whole genome shotgun (WGS) entry which is preliminary data.</text>
</comment>
<gene>
    <name evidence="4" type="ORF">RDB_LOCUS27487</name>
</gene>
<evidence type="ECO:0000256" key="1">
    <source>
        <dbReference type="SAM" id="Coils"/>
    </source>
</evidence>
<dbReference type="SUPFAM" id="SSF52540">
    <property type="entry name" value="P-loop containing nucleoside triphosphate hydrolases"/>
    <property type="match status" value="1"/>
</dbReference>
<dbReference type="EMBL" id="CAJMXA010000513">
    <property type="protein sequence ID" value="CAE6433792.1"/>
    <property type="molecule type" value="Genomic_DNA"/>
</dbReference>
<organism evidence="4 5">
    <name type="scientific">Rhizoctonia solani</name>
    <dbReference type="NCBI Taxonomy" id="456999"/>
    <lineage>
        <taxon>Eukaryota</taxon>
        <taxon>Fungi</taxon>
        <taxon>Dikarya</taxon>
        <taxon>Basidiomycota</taxon>
        <taxon>Agaricomycotina</taxon>
        <taxon>Agaricomycetes</taxon>
        <taxon>Cantharellales</taxon>
        <taxon>Ceratobasidiaceae</taxon>
        <taxon>Rhizoctonia</taxon>
    </lineage>
</organism>
<dbReference type="GO" id="GO:0005525">
    <property type="term" value="F:GTP binding"/>
    <property type="evidence" value="ECO:0007669"/>
    <property type="project" value="InterPro"/>
</dbReference>
<evidence type="ECO:0000259" key="3">
    <source>
        <dbReference type="Pfam" id="PF01926"/>
    </source>
</evidence>
<proteinExistence type="predicted"/>
<protein>
    <recommendedName>
        <fullName evidence="3">G domain-containing protein</fullName>
    </recommendedName>
</protein>
<feature type="coiled-coil region" evidence="1">
    <location>
        <begin position="296"/>
        <end position="352"/>
    </location>
</feature>
<dbReference type="AlphaFoldDB" id="A0A8H2XQD3"/>
<feature type="domain" description="G" evidence="3">
    <location>
        <begin position="37"/>
        <end position="96"/>
    </location>
</feature>
<evidence type="ECO:0000313" key="5">
    <source>
        <dbReference type="Proteomes" id="UP000663853"/>
    </source>
</evidence>
<dbReference type="Proteomes" id="UP000663853">
    <property type="component" value="Unassembled WGS sequence"/>
</dbReference>
<dbReference type="Pfam" id="PF01926">
    <property type="entry name" value="MMR_HSR1"/>
    <property type="match status" value="1"/>
</dbReference>
<reference evidence="4" key="1">
    <citation type="submission" date="2021-01" db="EMBL/GenBank/DDBJ databases">
        <authorList>
            <person name="Kaushik A."/>
        </authorList>
    </citation>
    <scope>NUCLEOTIDE SEQUENCE</scope>
    <source>
        <strain evidence="4">AG6-10EEA</strain>
    </source>
</reference>
<keyword evidence="1" id="KW-0175">Coiled coil</keyword>
<evidence type="ECO:0000256" key="2">
    <source>
        <dbReference type="SAM" id="MobiDB-lite"/>
    </source>
</evidence>
<dbReference type="Gene3D" id="3.40.50.300">
    <property type="entry name" value="P-loop containing nucleotide triphosphate hydrolases"/>
    <property type="match status" value="1"/>
</dbReference>
<dbReference type="InterPro" id="IPR027417">
    <property type="entry name" value="P-loop_NTPase"/>
</dbReference>
<dbReference type="InterPro" id="IPR006073">
    <property type="entry name" value="GTP-bd"/>
</dbReference>
<feature type="compositionally biased region" description="Basic and acidic residues" evidence="2">
    <location>
        <begin position="546"/>
        <end position="555"/>
    </location>
</feature>
<sequence>MLFGLFGSSSQPEQYDIGQPLPGYHGQQTRPGSIVLLVLGRSGVGKSHLIRAVSPPELNEPMPGRGRTTKITEYRSHFSGVRYKLVDAPGFDNMALNDVEICAQIIKYLRESKGARNGIHGILYIHQSGDPFGSHSFYRYLTAISYVFFGTMGLRRLTIFVQHVGSHESGNALIDDERRNTNSTLGKLCAMGARVVSSSDQMKEFIEVLETYIHIHPILLPIQQDRPNIIADLEDILHEVPTQARSSNPEERVKRTYERKLQDLHLVLDAKEGDLVQYREAFHQAERLCITLRETEAALRQQVQQTQHEYSSLRSELQLQENFEQSDIVQELEDLNRQIDDLGRSIAAHLTDNHIRTILEKDPAEVTTHDARDPSGLLRLLGLDEGKCSLVSSAEGKGLEIESFLDFTIRDMLCNLLATEIFQPFHPAIDSEQSATLLRAYEDIQQRESQTRSGKWRSSTFKSIHKHDPDQVTTSIHKLLHLFTRERLNPLIMCVFGSKDATMDIKHFNQTHELIRRAWDWNSKLKGEVIVLGDFRQTIHAPNSKFDPRKMKDFEPQPSAQPTSVLGTVGLGLVSLRAVGGGQPPEETLS</sequence>